<name>A0A139AH29_GONPJ</name>
<keyword evidence="3" id="KW-0862">Zinc</keyword>
<organism evidence="5 6">
    <name type="scientific">Gonapodya prolifera (strain JEL478)</name>
    <name type="common">Monoblepharis prolifera</name>
    <dbReference type="NCBI Taxonomy" id="1344416"/>
    <lineage>
        <taxon>Eukaryota</taxon>
        <taxon>Fungi</taxon>
        <taxon>Fungi incertae sedis</taxon>
        <taxon>Chytridiomycota</taxon>
        <taxon>Chytridiomycota incertae sedis</taxon>
        <taxon>Monoblepharidomycetes</taxon>
        <taxon>Monoblepharidales</taxon>
        <taxon>Gonapodyaceae</taxon>
        <taxon>Gonapodya</taxon>
    </lineage>
</organism>
<evidence type="ECO:0000313" key="5">
    <source>
        <dbReference type="EMBL" id="KXS15745.1"/>
    </source>
</evidence>
<evidence type="ECO:0000256" key="1">
    <source>
        <dbReference type="ARBA" id="ARBA00022723"/>
    </source>
</evidence>
<dbReference type="SUPFAM" id="SSF144232">
    <property type="entry name" value="HIT/MYND zinc finger-like"/>
    <property type="match status" value="1"/>
</dbReference>
<dbReference type="Proteomes" id="UP000070544">
    <property type="component" value="Unassembled WGS sequence"/>
</dbReference>
<keyword evidence="6" id="KW-1185">Reference proteome</keyword>
<evidence type="ECO:0000256" key="2">
    <source>
        <dbReference type="ARBA" id="ARBA00022771"/>
    </source>
</evidence>
<dbReference type="GO" id="GO:0008270">
    <property type="term" value="F:zinc ion binding"/>
    <property type="evidence" value="ECO:0007669"/>
    <property type="project" value="UniProtKB-KW"/>
</dbReference>
<keyword evidence="1" id="KW-0479">Metal-binding</keyword>
<gene>
    <name evidence="5" type="ORF">M427DRAFT_321236</name>
</gene>
<sequence length="91" mass="10531">MIWSPSARRSDAPNLEPKNTCARCQIAMYCDVTCQKAHWKSRCAGRTFGAWRELRRSRIQIRLRNNNDSLSMLNFVVLRVIDSCRVIPPPP</sequence>
<evidence type="ECO:0000313" key="6">
    <source>
        <dbReference type="Proteomes" id="UP000070544"/>
    </source>
</evidence>
<dbReference type="OrthoDB" id="341421at2759"/>
<dbReference type="Gene3D" id="6.10.140.2220">
    <property type="match status" value="1"/>
</dbReference>
<dbReference type="InterPro" id="IPR002893">
    <property type="entry name" value="Znf_MYND"/>
</dbReference>
<evidence type="ECO:0000256" key="3">
    <source>
        <dbReference type="ARBA" id="ARBA00022833"/>
    </source>
</evidence>
<accession>A0A139AH29</accession>
<keyword evidence="2" id="KW-0863">Zinc-finger</keyword>
<protein>
    <recommendedName>
        <fullName evidence="4">MYND-type domain-containing protein</fullName>
    </recommendedName>
</protein>
<proteinExistence type="predicted"/>
<dbReference type="Pfam" id="PF01753">
    <property type="entry name" value="zf-MYND"/>
    <property type="match status" value="1"/>
</dbReference>
<feature type="domain" description="MYND-type" evidence="4">
    <location>
        <begin position="18"/>
        <end position="40"/>
    </location>
</feature>
<dbReference type="EMBL" id="KQ965760">
    <property type="protein sequence ID" value="KXS15745.1"/>
    <property type="molecule type" value="Genomic_DNA"/>
</dbReference>
<reference evidence="5 6" key="1">
    <citation type="journal article" date="2015" name="Genome Biol. Evol.">
        <title>Phylogenomic analyses indicate that early fungi evolved digesting cell walls of algal ancestors of land plants.</title>
        <authorList>
            <person name="Chang Y."/>
            <person name="Wang S."/>
            <person name="Sekimoto S."/>
            <person name="Aerts A.L."/>
            <person name="Choi C."/>
            <person name="Clum A."/>
            <person name="LaButti K.M."/>
            <person name="Lindquist E.A."/>
            <person name="Yee Ngan C."/>
            <person name="Ohm R.A."/>
            <person name="Salamov A.A."/>
            <person name="Grigoriev I.V."/>
            <person name="Spatafora J.W."/>
            <person name="Berbee M.L."/>
        </authorList>
    </citation>
    <scope>NUCLEOTIDE SEQUENCE [LARGE SCALE GENOMIC DNA]</scope>
    <source>
        <strain evidence="5 6">JEL478</strain>
    </source>
</reference>
<dbReference type="AlphaFoldDB" id="A0A139AH29"/>
<evidence type="ECO:0000259" key="4">
    <source>
        <dbReference type="Pfam" id="PF01753"/>
    </source>
</evidence>